<accession>A0ABS3ATJ4</accession>
<dbReference type="EC" id="4.1.2.14" evidence="5"/>
<dbReference type="SUPFAM" id="SSF51569">
    <property type="entry name" value="Aldolase"/>
    <property type="match status" value="1"/>
</dbReference>
<dbReference type="InterPro" id="IPR013785">
    <property type="entry name" value="Aldolase_TIM"/>
</dbReference>
<dbReference type="Pfam" id="PF01081">
    <property type="entry name" value="Aldolase"/>
    <property type="match status" value="1"/>
</dbReference>
<keyword evidence="8" id="KW-0119">Carbohydrate metabolism</keyword>
<keyword evidence="7" id="KW-0704">Schiff base</keyword>
<dbReference type="PROSITE" id="PS00160">
    <property type="entry name" value="ALDOLASE_KDPG_KHG_2"/>
    <property type="match status" value="1"/>
</dbReference>
<dbReference type="Gene3D" id="3.20.20.70">
    <property type="entry name" value="Aldolase class I"/>
    <property type="match status" value="1"/>
</dbReference>
<evidence type="ECO:0000256" key="3">
    <source>
        <dbReference type="ARBA" id="ARBA00006906"/>
    </source>
</evidence>
<dbReference type="InterPro" id="IPR000887">
    <property type="entry name" value="Aldlse_KDPG_KHG"/>
</dbReference>
<protein>
    <recommendedName>
        <fullName evidence="5">2-dehydro-3-deoxy-phosphogluconate aldolase</fullName>
        <ecNumber evidence="5">4.1.2.14</ecNumber>
    </recommendedName>
</protein>
<proteinExistence type="inferred from homology"/>
<comment type="pathway">
    <text evidence="2">Carbohydrate acid metabolism; 2-dehydro-3-deoxy-D-gluconate degradation; D-glyceraldehyde 3-phosphate and pyruvate from 2-dehydro-3-deoxy-D-gluconate: step 2/2.</text>
</comment>
<evidence type="ECO:0000256" key="8">
    <source>
        <dbReference type="ARBA" id="ARBA00023277"/>
    </source>
</evidence>
<evidence type="ECO:0000256" key="5">
    <source>
        <dbReference type="ARBA" id="ARBA00013063"/>
    </source>
</evidence>
<dbReference type="EMBL" id="JAFITO010000004">
    <property type="protein sequence ID" value="MBN4068101.1"/>
    <property type="molecule type" value="Genomic_DNA"/>
</dbReference>
<evidence type="ECO:0000256" key="2">
    <source>
        <dbReference type="ARBA" id="ARBA00004736"/>
    </source>
</evidence>
<dbReference type="PANTHER" id="PTHR30246:SF1">
    <property type="entry name" value="2-DEHYDRO-3-DEOXY-6-PHOSPHOGALACTONATE ALDOLASE-RELATED"/>
    <property type="match status" value="1"/>
</dbReference>
<organism evidence="9 10">
    <name type="scientific">Desulfotalea psychrophila</name>
    <dbReference type="NCBI Taxonomy" id="84980"/>
    <lineage>
        <taxon>Bacteria</taxon>
        <taxon>Pseudomonadati</taxon>
        <taxon>Thermodesulfobacteriota</taxon>
        <taxon>Desulfobulbia</taxon>
        <taxon>Desulfobulbales</taxon>
        <taxon>Desulfocapsaceae</taxon>
        <taxon>Desulfotalea</taxon>
    </lineage>
</organism>
<dbReference type="PANTHER" id="PTHR30246">
    <property type="entry name" value="2-KETO-3-DEOXY-6-PHOSPHOGLUCONATE ALDOLASE"/>
    <property type="match status" value="1"/>
</dbReference>
<dbReference type="Proteomes" id="UP000717534">
    <property type="component" value="Unassembled WGS sequence"/>
</dbReference>
<comment type="similarity">
    <text evidence="3">Belongs to the KHG/KDPG aldolase family.</text>
</comment>
<keyword evidence="10" id="KW-1185">Reference proteome</keyword>
<dbReference type="InterPro" id="IPR031337">
    <property type="entry name" value="KDPG/KHG_AS_1"/>
</dbReference>
<comment type="subunit">
    <text evidence="4">Homotrimer.</text>
</comment>
<dbReference type="NCBIfam" id="NF004325">
    <property type="entry name" value="PRK05718.1"/>
    <property type="match status" value="1"/>
</dbReference>
<comment type="caution">
    <text evidence="9">The sequence shown here is derived from an EMBL/GenBank/DDBJ whole genome shotgun (WGS) entry which is preliminary data.</text>
</comment>
<keyword evidence="6" id="KW-0456">Lyase</keyword>
<evidence type="ECO:0000256" key="4">
    <source>
        <dbReference type="ARBA" id="ARBA00011233"/>
    </source>
</evidence>
<sequence>MPNTRNWKLTALDILNTGPVVPVIVINTIDHAVPLAKALVAGGVKVLEVTLRSPVAIEAIRRIAEEVPDAVVGAGTVATEADLNAVTAAGGIFAISPGLTPTLLKAAISGSIAFIPGISTASELMLGMEYGLREFKFFPAEAAGGIKMIKSIGGPFPQATFCPTGGISPNNYKDYLSLKNVACVGGSWLVPTDALEQGDFQRITTLARKATL</sequence>
<comment type="catalytic activity">
    <reaction evidence="1">
        <text>2-dehydro-3-deoxy-6-phospho-D-gluconate = D-glyceraldehyde 3-phosphate + pyruvate</text>
        <dbReference type="Rhea" id="RHEA:17089"/>
        <dbReference type="ChEBI" id="CHEBI:15361"/>
        <dbReference type="ChEBI" id="CHEBI:57569"/>
        <dbReference type="ChEBI" id="CHEBI:59776"/>
        <dbReference type="EC" id="4.1.2.14"/>
    </reaction>
</comment>
<dbReference type="PROSITE" id="PS00159">
    <property type="entry name" value="ALDOLASE_KDPG_KHG_1"/>
    <property type="match status" value="1"/>
</dbReference>
<evidence type="ECO:0000256" key="7">
    <source>
        <dbReference type="ARBA" id="ARBA00023270"/>
    </source>
</evidence>
<evidence type="ECO:0000256" key="6">
    <source>
        <dbReference type="ARBA" id="ARBA00023239"/>
    </source>
</evidence>
<name>A0ABS3ATJ4_9BACT</name>
<gene>
    <name evidence="9" type="ORF">JYU06_01055</name>
</gene>
<reference evidence="9 10" key="1">
    <citation type="submission" date="2021-02" db="EMBL/GenBank/DDBJ databases">
        <title>Activity-based single-cell genomes from oceanic crustal fluid captures similar information to metagenomic and metatranscriptomic surveys with orders of magnitude less sampling.</title>
        <authorList>
            <person name="D'Angelo T.S."/>
            <person name="Orcutt B.N."/>
        </authorList>
    </citation>
    <scope>NUCLEOTIDE SEQUENCE [LARGE SCALE GENOMIC DNA]</scope>
    <source>
        <strain evidence="9">AH-315-G02</strain>
    </source>
</reference>
<dbReference type="CDD" id="cd00452">
    <property type="entry name" value="KDPG_aldolase"/>
    <property type="match status" value="1"/>
</dbReference>
<dbReference type="InterPro" id="IPR031338">
    <property type="entry name" value="KDPG/KHG_AS_2"/>
</dbReference>
<evidence type="ECO:0000313" key="9">
    <source>
        <dbReference type="EMBL" id="MBN4068101.1"/>
    </source>
</evidence>
<dbReference type="NCBIfam" id="TIGR01182">
    <property type="entry name" value="eda"/>
    <property type="match status" value="1"/>
</dbReference>
<evidence type="ECO:0000256" key="1">
    <source>
        <dbReference type="ARBA" id="ARBA00000654"/>
    </source>
</evidence>
<evidence type="ECO:0000313" key="10">
    <source>
        <dbReference type="Proteomes" id="UP000717534"/>
    </source>
</evidence>